<evidence type="ECO:0000256" key="10">
    <source>
        <dbReference type="ARBA" id="ARBA00023114"/>
    </source>
</evidence>
<keyword evidence="12" id="KW-0564">Palmitate</keyword>
<dbReference type="PANTHER" id="PTHR33619:SF3">
    <property type="entry name" value="POLYSACCHARIDE EXPORT PROTEIN GFCE-RELATED"/>
    <property type="match status" value="1"/>
</dbReference>
<comment type="subcellular location">
    <subcellularLocation>
        <location evidence="1">Cell outer membrane</location>
        <topology evidence="1">Multi-pass membrane protein</topology>
    </subcellularLocation>
</comment>
<dbReference type="Gene3D" id="3.30.1950.10">
    <property type="entry name" value="wza like domain"/>
    <property type="match status" value="1"/>
</dbReference>
<proteinExistence type="inferred from homology"/>
<keyword evidence="10" id="KW-0626">Porin</keyword>
<evidence type="ECO:0000256" key="6">
    <source>
        <dbReference type="ARBA" id="ARBA00022692"/>
    </source>
</evidence>
<dbReference type="OrthoDB" id="662756at2"/>
<gene>
    <name evidence="18" type="ORF">SAMN05421739_10154</name>
</gene>
<dbReference type="PANTHER" id="PTHR33619">
    <property type="entry name" value="POLYSACCHARIDE EXPORT PROTEIN GFCE-RELATED"/>
    <property type="match status" value="1"/>
</dbReference>
<dbReference type="EMBL" id="FOOT01000001">
    <property type="protein sequence ID" value="SFF83408.1"/>
    <property type="molecule type" value="Genomic_DNA"/>
</dbReference>
<dbReference type="RefSeq" id="WP_092097892.1">
    <property type="nucleotide sequence ID" value="NZ_FOOT01000001.1"/>
</dbReference>
<keyword evidence="15" id="KW-1133">Transmembrane helix</keyword>
<dbReference type="GO" id="GO:0015288">
    <property type="term" value="F:porin activity"/>
    <property type="evidence" value="ECO:0007669"/>
    <property type="project" value="UniProtKB-KW"/>
</dbReference>
<evidence type="ECO:0000256" key="14">
    <source>
        <dbReference type="ARBA" id="ARBA00023288"/>
    </source>
</evidence>
<dbReference type="GO" id="GO:0006811">
    <property type="term" value="P:monoatomic ion transport"/>
    <property type="evidence" value="ECO:0007669"/>
    <property type="project" value="UniProtKB-KW"/>
</dbReference>
<evidence type="ECO:0000313" key="18">
    <source>
        <dbReference type="EMBL" id="SFF83408.1"/>
    </source>
</evidence>
<keyword evidence="19" id="KW-1185">Reference proteome</keyword>
<feature type="domain" description="SLBB" evidence="17">
    <location>
        <begin position="147"/>
        <end position="225"/>
    </location>
</feature>
<evidence type="ECO:0000256" key="2">
    <source>
        <dbReference type="ARBA" id="ARBA00009450"/>
    </source>
</evidence>
<evidence type="ECO:0000256" key="5">
    <source>
        <dbReference type="ARBA" id="ARBA00022597"/>
    </source>
</evidence>
<evidence type="ECO:0000313" key="19">
    <source>
        <dbReference type="Proteomes" id="UP000198724"/>
    </source>
</evidence>
<keyword evidence="6 15" id="KW-0812">Transmembrane</keyword>
<evidence type="ECO:0000256" key="13">
    <source>
        <dbReference type="ARBA" id="ARBA00023237"/>
    </source>
</evidence>
<keyword evidence="9" id="KW-0406">Ion transport</keyword>
<dbReference type="InterPro" id="IPR003715">
    <property type="entry name" value="Poly_export_N"/>
</dbReference>
<evidence type="ECO:0000256" key="8">
    <source>
        <dbReference type="ARBA" id="ARBA00023047"/>
    </source>
</evidence>
<dbReference type="STRING" id="1436961.SAMN05421739_10154"/>
<dbReference type="InterPro" id="IPR054765">
    <property type="entry name" value="SLBB_dom"/>
</dbReference>
<keyword evidence="13" id="KW-0998">Cell outer membrane</keyword>
<dbReference type="GO" id="GO:0015159">
    <property type="term" value="F:polysaccharide transmembrane transporter activity"/>
    <property type="evidence" value="ECO:0007669"/>
    <property type="project" value="InterPro"/>
</dbReference>
<keyword evidence="5" id="KW-0762">Sugar transport</keyword>
<keyword evidence="11 15" id="KW-0472">Membrane</keyword>
<accession>A0A1I2LXU7</accession>
<keyword evidence="7" id="KW-0732">Signal</keyword>
<keyword evidence="14" id="KW-0449">Lipoprotein</keyword>
<dbReference type="AlphaFoldDB" id="A0A1I2LXU7"/>
<keyword evidence="4" id="KW-1134">Transmembrane beta strand</keyword>
<dbReference type="Proteomes" id="UP000198724">
    <property type="component" value="Unassembled WGS sequence"/>
</dbReference>
<dbReference type="InterPro" id="IPR049712">
    <property type="entry name" value="Poly_export"/>
</dbReference>
<dbReference type="GO" id="GO:0046930">
    <property type="term" value="C:pore complex"/>
    <property type="evidence" value="ECO:0007669"/>
    <property type="project" value="UniProtKB-KW"/>
</dbReference>
<sequence>MRKTLIAWWFVVGLALFASCVPQKKLLLLQENPEVKDQGKADELLKTFDLKKPVYTLRTGDVLSLRVQSTTPQEYDFLSAGTTTFGATDPVLDGYTIDEAGDILLPVVGKIRLGGLTMPEARGVVTEALKPYLANPTVNLRLLTFRYTIVGEVGNQGQFTTYQDNINVVEAIANAGGLGSYANRGKIKLIRYEEGQAKIYAFSLLDENTLAMNNFYLKPDDMIVVDPLPAKFFRENVLGTFSLGFGLIASVVLLYTRLSR</sequence>
<keyword evidence="8" id="KW-0625">Polysaccharide transport</keyword>
<name>A0A1I2LXU7_9BACT</name>
<reference evidence="19" key="1">
    <citation type="submission" date="2016-10" db="EMBL/GenBank/DDBJ databases">
        <authorList>
            <person name="Varghese N."/>
            <person name="Submissions S."/>
        </authorList>
    </citation>
    <scope>NUCLEOTIDE SEQUENCE [LARGE SCALE GENOMIC DNA]</scope>
    <source>
        <strain evidence="19">LP51</strain>
    </source>
</reference>
<evidence type="ECO:0000259" key="17">
    <source>
        <dbReference type="Pfam" id="PF22461"/>
    </source>
</evidence>
<evidence type="ECO:0000256" key="7">
    <source>
        <dbReference type="ARBA" id="ARBA00022729"/>
    </source>
</evidence>
<feature type="transmembrane region" description="Helical" evidence="15">
    <location>
        <begin position="237"/>
        <end position="256"/>
    </location>
</feature>
<keyword evidence="3" id="KW-0813">Transport</keyword>
<evidence type="ECO:0000256" key="12">
    <source>
        <dbReference type="ARBA" id="ARBA00023139"/>
    </source>
</evidence>
<evidence type="ECO:0000256" key="3">
    <source>
        <dbReference type="ARBA" id="ARBA00022448"/>
    </source>
</evidence>
<dbReference type="PROSITE" id="PS51257">
    <property type="entry name" value="PROKAR_LIPOPROTEIN"/>
    <property type="match status" value="1"/>
</dbReference>
<dbReference type="Pfam" id="PF22461">
    <property type="entry name" value="SLBB_2"/>
    <property type="match status" value="1"/>
</dbReference>
<protein>
    <submittedName>
        <fullName evidence="18">Polysaccharide export outer membrane protein</fullName>
    </submittedName>
</protein>
<evidence type="ECO:0000259" key="16">
    <source>
        <dbReference type="Pfam" id="PF02563"/>
    </source>
</evidence>
<evidence type="ECO:0000256" key="4">
    <source>
        <dbReference type="ARBA" id="ARBA00022452"/>
    </source>
</evidence>
<dbReference type="Pfam" id="PF02563">
    <property type="entry name" value="Poly_export"/>
    <property type="match status" value="1"/>
</dbReference>
<organism evidence="18 19">
    <name type="scientific">Pontibacter chinhatensis</name>
    <dbReference type="NCBI Taxonomy" id="1436961"/>
    <lineage>
        <taxon>Bacteria</taxon>
        <taxon>Pseudomonadati</taxon>
        <taxon>Bacteroidota</taxon>
        <taxon>Cytophagia</taxon>
        <taxon>Cytophagales</taxon>
        <taxon>Hymenobacteraceae</taxon>
        <taxon>Pontibacter</taxon>
    </lineage>
</organism>
<evidence type="ECO:0000256" key="15">
    <source>
        <dbReference type="SAM" id="Phobius"/>
    </source>
</evidence>
<evidence type="ECO:0000256" key="11">
    <source>
        <dbReference type="ARBA" id="ARBA00023136"/>
    </source>
</evidence>
<evidence type="ECO:0000256" key="1">
    <source>
        <dbReference type="ARBA" id="ARBA00004571"/>
    </source>
</evidence>
<comment type="similarity">
    <text evidence="2">Belongs to the BexD/CtrA/VexA family.</text>
</comment>
<dbReference type="GO" id="GO:0009279">
    <property type="term" value="C:cell outer membrane"/>
    <property type="evidence" value="ECO:0007669"/>
    <property type="project" value="UniProtKB-SubCell"/>
</dbReference>
<feature type="domain" description="Polysaccharide export protein N-terminal" evidence="16">
    <location>
        <begin position="52"/>
        <end position="142"/>
    </location>
</feature>
<evidence type="ECO:0000256" key="9">
    <source>
        <dbReference type="ARBA" id="ARBA00023065"/>
    </source>
</evidence>
<dbReference type="Gene3D" id="3.10.560.10">
    <property type="entry name" value="Outer membrane lipoprotein wza domain like"/>
    <property type="match status" value="1"/>
</dbReference>